<sequence length="486" mass="54648">MGEYGVTRNGFVRKRLDEIKNDVYARLKEGWGYDITINPQSFLNVLVTGFSDEVAKLWEEAENTYYAMYTMSAEGGNLDNAMQFGGITRERDSRTTYMIACTAPDDTIVPYGVLIKSATNPEKMFRCTNTQVIGRENFRRIEIRPYMESGIDVFYITLNRNTWQYARQPEDNAQDIIRAFADMIEEAGMSVNEDLEKGCLIIEDIYKQTSNTLAISNNLLIDSVTSNILFESMEYGPVIIADGLIREMVTLDTGIREIKNDIAPVPGRFEADDIEARQTFVKRCATRSKNMVESITAEIYNSVDNVLSVAGYENDTEDTDKEGRPPKSVEIIVDGGDDGEIANTIYQKKTNGIRAYGNIIMDVADGFGNIHKVGFSRPDYLYVWLRIVITGKAGKAMAPNYIELTQESILEDSKNLQVGDTVYLQTFLANIYSRVVSVSMVDIRAFASASEKYIPSEEEYTPGNVIVSHRQKALFDVARIEVLLDG</sequence>
<organism evidence="1 2">
    <name type="scientific">Parablautia intestinalis</name>
    <dbReference type="NCBI Taxonomy" id="2320100"/>
    <lineage>
        <taxon>Bacteria</taxon>
        <taxon>Bacillati</taxon>
        <taxon>Bacillota</taxon>
        <taxon>Clostridia</taxon>
        <taxon>Lachnospirales</taxon>
        <taxon>Lachnospiraceae</taxon>
        <taxon>Parablautia</taxon>
    </lineage>
</organism>
<dbReference type="AlphaFoldDB" id="A0A3A9ATA2"/>
<dbReference type="OrthoDB" id="7904838at2"/>
<evidence type="ECO:0000313" key="2">
    <source>
        <dbReference type="Proteomes" id="UP000280696"/>
    </source>
</evidence>
<gene>
    <name evidence="1" type="ORF">D7V94_13405</name>
</gene>
<dbReference type="RefSeq" id="WP_120470600.1">
    <property type="nucleotide sequence ID" value="NZ_RAYQ01000014.1"/>
</dbReference>
<evidence type="ECO:0008006" key="3">
    <source>
        <dbReference type="Google" id="ProtNLM"/>
    </source>
</evidence>
<comment type="caution">
    <text evidence="1">The sequence shown here is derived from an EMBL/GenBank/DDBJ whole genome shotgun (WGS) entry which is preliminary data.</text>
</comment>
<evidence type="ECO:0000313" key="1">
    <source>
        <dbReference type="EMBL" id="RKI90426.1"/>
    </source>
</evidence>
<dbReference type="Proteomes" id="UP000280696">
    <property type="component" value="Unassembled WGS sequence"/>
</dbReference>
<accession>A0A3A9ATA2</accession>
<name>A0A3A9ATA2_9FIRM</name>
<keyword evidence="2" id="KW-1185">Reference proteome</keyword>
<proteinExistence type="predicted"/>
<protein>
    <recommendedName>
        <fullName evidence="3">Baseplate protein J-like domain-containing protein</fullName>
    </recommendedName>
</protein>
<reference evidence="1 2" key="1">
    <citation type="submission" date="2018-09" db="EMBL/GenBank/DDBJ databases">
        <title>Murine metabolic-syndrome-specific gut microbial biobank.</title>
        <authorList>
            <person name="Liu C."/>
        </authorList>
    </citation>
    <scope>NUCLEOTIDE SEQUENCE [LARGE SCALE GENOMIC DNA]</scope>
    <source>
        <strain evidence="1 2">0.1xD8-82</strain>
    </source>
</reference>
<dbReference type="EMBL" id="RAYQ01000014">
    <property type="protein sequence ID" value="RKI90426.1"/>
    <property type="molecule type" value="Genomic_DNA"/>
</dbReference>